<evidence type="ECO:0000313" key="2">
    <source>
        <dbReference type="EMBL" id="PJZ63667.1"/>
    </source>
</evidence>
<proteinExistence type="predicted"/>
<dbReference type="AlphaFoldDB" id="A0A2M9YLS1"/>
<comment type="caution">
    <text evidence="1">The sequence shown here is derived from an EMBL/GenBank/DDBJ whole genome shotgun (WGS) entry which is preliminary data.</text>
</comment>
<name>A0A2M9YLS1_9LEPT</name>
<dbReference type="EMBL" id="NPDV01000013">
    <property type="protein sequence ID" value="PJZ52496.1"/>
    <property type="molecule type" value="Genomic_DNA"/>
</dbReference>
<dbReference type="EMBL" id="NPDU01000003">
    <property type="protein sequence ID" value="PJZ63667.1"/>
    <property type="molecule type" value="Genomic_DNA"/>
</dbReference>
<protein>
    <submittedName>
        <fullName evidence="1">Uncharacterized protein</fullName>
    </submittedName>
</protein>
<dbReference type="Proteomes" id="UP000232149">
    <property type="component" value="Unassembled WGS sequence"/>
</dbReference>
<reference evidence="3 4" key="1">
    <citation type="submission" date="2017-07" db="EMBL/GenBank/DDBJ databases">
        <title>Leptospira spp. isolated from tropical soils.</title>
        <authorList>
            <person name="Thibeaux R."/>
            <person name="Iraola G."/>
            <person name="Ferres I."/>
            <person name="Bierque E."/>
            <person name="Girault D."/>
            <person name="Soupe-Gilbert M.-E."/>
            <person name="Picardeau M."/>
            <person name="Goarant C."/>
        </authorList>
    </citation>
    <scope>NUCLEOTIDE SEQUENCE [LARGE SCALE GENOMIC DNA]</scope>
    <source>
        <strain evidence="1 4">FH2-B-C1</strain>
        <strain evidence="2 3">FH2-B-D1</strain>
    </source>
</reference>
<evidence type="ECO:0000313" key="1">
    <source>
        <dbReference type="EMBL" id="PJZ52496.1"/>
    </source>
</evidence>
<dbReference type="Proteomes" id="UP000232188">
    <property type="component" value="Unassembled WGS sequence"/>
</dbReference>
<evidence type="ECO:0000313" key="4">
    <source>
        <dbReference type="Proteomes" id="UP000232188"/>
    </source>
</evidence>
<keyword evidence="3" id="KW-1185">Reference proteome</keyword>
<organism evidence="1 4">
    <name type="scientific">Leptospira adleri</name>
    <dbReference type="NCBI Taxonomy" id="2023186"/>
    <lineage>
        <taxon>Bacteria</taxon>
        <taxon>Pseudomonadati</taxon>
        <taxon>Spirochaetota</taxon>
        <taxon>Spirochaetia</taxon>
        <taxon>Leptospirales</taxon>
        <taxon>Leptospiraceae</taxon>
        <taxon>Leptospira</taxon>
    </lineage>
</organism>
<sequence>MSLRLAKGLQKLAEPRGNLLRTFTRSKIEKPTILRLGTTDLCLGLSLINLGNDFKFNTLVASPRFPRRDSVFVVVGGWNIRDDWKKGWNFVSSVILRFIYGEKDLPEIP</sequence>
<evidence type="ECO:0000313" key="3">
    <source>
        <dbReference type="Proteomes" id="UP000232149"/>
    </source>
</evidence>
<accession>A0A2M9YLS1</accession>
<gene>
    <name evidence="2" type="ORF">CH376_02155</name>
    <name evidence="1" type="ORF">CH380_15140</name>
</gene>